<keyword evidence="1" id="KW-0963">Cytoplasm</keyword>
<feature type="domain" description="PhoU" evidence="2">
    <location>
        <begin position="121"/>
        <end position="206"/>
    </location>
</feature>
<dbReference type="PANTHER" id="PTHR42930:SF3">
    <property type="entry name" value="PHOSPHATE-SPECIFIC TRANSPORT SYSTEM ACCESSORY PROTEIN PHOU"/>
    <property type="match status" value="1"/>
</dbReference>
<evidence type="ECO:0000256" key="1">
    <source>
        <dbReference type="PIRNR" id="PIRNR003107"/>
    </source>
</evidence>
<dbReference type="InterPro" id="IPR028366">
    <property type="entry name" value="PhoU"/>
</dbReference>
<evidence type="ECO:0000259" key="2">
    <source>
        <dbReference type="Pfam" id="PF01895"/>
    </source>
</evidence>
<dbReference type="Proteomes" id="UP000623967">
    <property type="component" value="Unassembled WGS sequence"/>
</dbReference>
<reference evidence="3 4" key="1">
    <citation type="submission" date="2021-01" db="EMBL/GenBank/DDBJ databases">
        <title>Genome public.</title>
        <authorList>
            <person name="Liu C."/>
            <person name="Sun Q."/>
        </authorList>
    </citation>
    <scope>NUCLEOTIDE SEQUENCE [LARGE SCALE GENOMIC DNA]</scope>
    <source>
        <strain evidence="3 4">YIM B02564</strain>
    </source>
</reference>
<evidence type="ECO:0000313" key="3">
    <source>
        <dbReference type="EMBL" id="MBL4951397.1"/>
    </source>
</evidence>
<keyword evidence="4" id="KW-1185">Reference proteome</keyword>
<dbReference type="InterPro" id="IPR026022">
    <property type="entry name" value="PhoU_dom"/>
</dbReference>
<keyword evidence="1" id="KW-0592">Phosphate transport</keyword>
<keyword evidence="1" id="KW-0813">Transport</keyword>
<dbReference type="RefSeq" id="WP_202652573.1">
    <property type="nucleotide sequence ID" value="NZ_JAESWB010000025.1"/>
</dbReference>
<protein>
    <recommendedName>
        <fullName evidence="1">Phosphate-specific transport system accessory protein PhoU</fullName>
    </recommendedName>
</protein>
<gene>
    <name evidence="3" type="primary">phoU</name>
    <name evidence="3" type="ORF">JK635_03970</name>
</gene>
<comment type="function">
    <text evidence="1">Plays a role in the regulation of phosphate uptake.</text>
</comment>
<dbReference type="NCBIfam" id="TIGR02135">
    <property type="entry name" value="phoU_full"/>
    <property type="match status" value="1"/>
</dbReference>
<comment type="subunit">
    <text evidence="1">Homodimer.</text>
</comment>
<dbReference type="PANTHER" id="PTHR42930">
    <property type="entry name" value="PHOSPHATE-SPECIFIC TRANSPORT SYSTEM ACCESSORY PROTEIN PHOU"/>
    <property type="match status" value="1"/>
</dbReference>
<comment type="similarity">
    <text evidence="1">Belongs to the PhoU family.</text>
</comment>
<name>A0ABS1TJ94_9BACI</name>
<comment type="subcellular location">
    <subcellularLocation>
        <location evidence="1">Cytoplasm</location>
    </subcellularLocation>
</comment>
<dbReference type="Pfam" id="PF01895">
    <property type="entry name" value="PhoU"/>
    <property type="match status" value="2"/>
</dbReference>
<sequence>MNTRANFDQSLQELKTLQLKMAGEAETAVKNAMLSLLNRDVELANKVINGDHLIDDLEYEIHEKALMLIARQSPVAKDLRRLHVALKVSSEVERLGDIAVNIAKSTVQIGNEQHVKELIDIPQMMEVALEMLTDAITAFYSEDPALAKKCAQKDDQVDKMFGELVQELLTYIPKNPDFTNQIIQLAYVCRYIERIADHATNIAENIVYLETGKRYNLND</sequence>
<dbReference type="SUPFAM" id="SSF109755">
    <property type="entry name" value="PhoU-like"/>
    <property type="match status" value="1"/>
</dbReference>
<proteinExistence type="inferred from homology"/>
<comment type="caution">
    <text evidence="3">The sequence shown here is derived from an EMBL/GenBank/DDBJ whole genome shotgun (WGS) entry which is preliminary data.</text>
</comment>
<dbReference type="PIRSF" id="PIRSF003107">
    <property type="entry name" value="PhoU"/>
    <property type="match status" value="1"/>
</dbReference>
<feature type="domain" description="PhoU" evidence="2">
    <location>
        <begin position="20"/>
        <end position="105"/>
    </location>
</feature>
<accession>A0ABS1TJ94</accession>
<evidence type="ECO:0000313" key="4">
    <source>
        <dbReference type="Proteomes" id="UP000623967"/>
    </source>
</evidence>
<dbReference type="Gene3D" id="1.20.58.220">
    <property type="entry name" value="Phosphate transport system protein phou homolog 2, domain 2"/>
    <property type="match status" value="1"/>
</dbReference>
<organism evidence="3 4">
    <name type="scientific">Neobacillus paridis</name>
    <dbReference type="NCBI Taxonomy" id="2803862"/>
    <lineage>
        <taxon>Bacteria</taxon>
        <taxon>Bacillati</taxon>
        <taxon>Bacillota</taxon>
        <taxon>Bacilli</taxon>
        <taxon>Bacillales</taxon>
        <taxon>Bacillaceae</taxon>
        <taxon>Neobacillus</taxon>
    </lineage>
</organism>
<dbReference type="InterPro" id="IPR038078">
    <property type="entry name" value="PhoU-like_sf"/>
</dbReference>
<dbReference type="EMBL" id="JAESWB010000025">
    <property type="protein sequence ID" value="MBL4951397.1"/>
    <property type="molecule type" value="Genomic_DNA"/>
</dbReference>